<name>A0ABR7QAW9_9FLAO</name>
<feature type="signal peptide" evidence="1">
    <location>
        <begin position="1"/>
        <end position="19"/>
    </location>
</feature>
<evidence type="ECO:0000256" key="1">
    <source>
        <dbReference type="SAM" id="SignalP"/>
    </source>
</evidence>
<evidence type="ECO:0000313" key="3">
    <source>
        <dbReference type="Proteomes" id="UP000619238"/>
    </source>
</evidence>
<keyword evidence="1" id="KW-0732">Signal</keyword>
<dbReference type="PANTHER" id="PTHR40590">
    <property type="entry name" value="CYTOPLASMIC PROTEIN-RELATED"/>
    <property type="match status" value="1"/>
</dbReference>
<protein>
    <submittedName>
        <fullName evidence="2">TraB/GumN family protein</fullName>
    </submittedName>
</protein>
<evidence type="ECO:0000313" key="2">
    <source>
        <dbReference type="EMBL" id="MBC8755464.1"/>
    </source>
</evidence>
<dbReference type="Proteomes" id="UP000619238">
    <property type="component" value="Unassembled WGS sequence"/>
</dbReference>
<feature type="chain" id="PRO_5047327200" evidence="1">
    <location>
        <begin position="20"/>
        <end position="283"/>
    </location>
</feature>
<keyword evidence="3" id="KW-1185">Reference proteome</keyword>
<sequence>MKKLYILIAFIMCSFIGNAQDATLENSVLWKIEHKDLAKPSYLLGTIHILCEDDFSIPEKVTKAFNATENLVLEVDLSDTAALMEMQKSMISKEKLSEILPKERQEYLDNLLKKELKMSLKMVDNYSLMTIYSLLIQHSLPCETKKMYEFELINLAKAKNKKVAGLETLNGQVDFFAKAYPTEFLWQQIELYDEYKVAFQEMVTSYKNEDISTLVEGIKDERFFNKNAEHWMLTVRNTNWIEIMPEMMKKQSNLFAVGAAHLVGENGVIKLLRKEGYKVTPVY</sequence>
<accession>A0ABR7QAW9</accession>
<proteinExistence type="predicted"/>
<dbReference type="InterPro" id="IPR002816">
    <property type="entry name" value="TraB/PrgY/GumN_fam"/>
</dbReference>
<dbReference type="PANTHER" id="PTHR40590:SF1">
    <property type="entry name" value="CYTOPLASMIC PROTEIN"/>
    <property type="match status" value="1"/>
</dbReference>
<dbReference type="CDD" id="cd14789">
    <property type="entry name" value="Tiki"/>
    <property type="match status" value="1"/>
</dbReference>
<reference evidence="2 3" key="1">
    <citation type="submission" date="2020-07" db="EMBL/GenBank/DDBJ databases">
        <title>Description of Kordia aestuariivivens sp. nov., isolated from a tidal flat.</title>
        <authorList>
            <person name="Park S."/>
            <person name="Yoon J.-H."/>
        </authorList>
    </citation>
    <scope>NUCLEOTIDE SEQUENCE [LARGE SCALE GENOMIC DNA]</scope>
    <source>
        <strain evidence="2 3">YSTF-M3</strain>
    </source>
</reference>
<dbReference type="RefSeq" id="WP_187562517.1">
    <property type="nucleotide sequence ID" value="NZ_JACGWS010000007.1"/>
</dbReference>
<dbReference type="InterPro" id="IPR047111">
    <property type="entry name" value="YbaP-like"/>
</dbReference>
<gene>
    <name evidence="2" type="ORF">H2O64_12375</name>
</gene>
<dbReference type="Pfam" id="PF01963">
    <property type="entry name" value="TraB_PrgY_gumN"/>
    <property type="match status" value="1"/>
</dbReference>
<dbReference type="EMBL" id="JACGWS010000007">
    <property type="protein sequence ID" value="MBC8755464.1"/>
    <property type="molecule type" value="Genomic_DNA"/>
</dbReference>
<organism evidence="2 3">
    <name type="scientific">Kordia aestuariivivens</name>
    <dbReference type="NCBI Taxonomy" id="2759037"/>
    <lineage>
        <taxon>Bacteria</taxon>
        <taxon>Pseudomonadati</taxon>
        <taxon>Bacteroidota</taxon>
        <taxon>Flavobacteriia</taxon>
        <taxon>Flavobacteriales</taxon>
        <taxon>Flavobacteriaceae</taxon>
        <taxon>Kordia</taxon>
    </lineage>
</organism>
<comment type="caution">
    <text evidence="2">The sequence shown here is derived from an EMBL/GenBank/DDBJ whole genome shotgun (WGS) entry which is preliminary data.</text>
</comment>